<dbReference type="SUPFAM" id="SSF53850">
    <property type="entry name" value="Periplasmic binding protein-like II"/>
    <property type="match status" value="1"/>
</dbReference>
<dbReference type="Proteomes" id="UP000215767">
    <property type="component" value="Unassembled WGS sequence"/>
</dbReference>
<protein>
    <recommendedName>
        <fullName evidence="5">HTH lysR-type domain-containing protein</fullName>
    </recommendedName>
</protein>
<dbReference type="Gene3D" id="3.40.190.290">
    <property type="match status" value="1"/>
</dbReference>
<organism evidence="6 7">
    <name type="scientific">Bordetella genomosp. 11</name>
    <dbReference type="NCBI Taxonomy" id="1416808"/>
    <lineage>
        <taxon>Bacteria</taxon>
        <taxon>Pseudomonadati</taxon>
        <taxon>Pseudomonadota</taxon>
        <taxon>Betaproteobacteria</taxon>
        <taxon>Burkholderiales</taxon>
        <taxon>Alcaligenaceae</taxon>
        <taxon>Bordetella</taxon>
    </lineage>
</organism>
<dbReference type="GO" id="GO:0005829">
    <property type="term" value="C:cytosol"/>
    <property type="evidence" value="ECO:0007669"/>
    <property type="project" value="TreeGrafter"/>
</dbReference>
<evidence type="ECO:0000259" key="5">
    <source>
        <dbReference type="PROSITE" id="PS50931"/>
    </source>
</evidence>
<keyword evidence="7" id="KW-1185">Reference proteome</keyword>
<dbReference type="OrthoDB" id="8629427at2"/>
<dbReference type="InterPro" id="IPR050950">
    <property type="entry name" value="HTH-type_LysR_regulators"/>
</dbReference>
<keyword evidence="4" id="KW-0804">Transcription</keyword>
<accession>A0A261UJI6</accession>
<reference evidence="7" key="1">
    <citation type="submission" date="2017-05" db="EMBL/GenBank/DDBJ databases">
        <title>Complete and WGS of Bordetella genogroups.</title>
        <authorList>
            <person name="Spilker T."/>
            <person name="Lipuma J."/>
        </authorList>
    </citation>
    <scope>NUCLEOTIDE SEQUENCE [LARGE SCALE GENOMIC DNA]</scope>
    <source>
        <strain evidence="7">AU8856</strain>
    </source>
</reference>
<dbReference type="InterPro" id="IPR005119">
    <property type="entry name" value="LysR_subst-bd"/>
</dbReference>
<dbReference type="InterPro" id="IPR036390">
    <property type="entry name" value="WH_DNA-bd_sf"/>
</dbReference>
<evidence type="ECO:0000313" key="6">
    <source>
        <dbReference type="EMBL" id="OZI62048.1"/>
    </source>
</evidence>
<comment type="caution">
    <text evidence="6">The sequence shown here is derived from an EMBL/GenBank/DDBJ whole genome shotgun (WGS) entry which is preliminary data.</text>
</comment>
<proteinExistence type="inferred from homology"/>
<evidence type="ECO:0000256" key="1">
    <source>
        <dbReference type="ARBA" id="ARBA00009437"/>
    </source>
</evidence>
<dbReference type="FunFam" id="1.10.10.10:FF:000001">
    <property type="entry name" value="LysR family transcriptional regulator"/>
    <property type="match status" value="1"/>
</dbReference>
<dbReference type="AlphaFoldDB" id="A0A261UJI6"/>
<dbReference type="CDD" id="cd05466">
    <property type="entry name" value="PBP2_LTTR_substrate"/>
    <property type="match status" value="1"/>
</dbReference>
<dbReference type="EMBL" id="NEVS01000004">
    <property type="protein sequence ID" value="OZI62048.1"/>
    <property type="molecule type" value="Genomic_DNA"/>
</dbReference>
<dbReference type="GO" id="GO:0003700">
    <property type="term" value="F:DNA-binding transcription factor activity"/>
    <property type="evidence" value="ECO:0007669"/>
    <property type="project" value="InterPro"/>
</dbReference>
<keyword evidence="3" id="KW-0238">DNA-binding</keyword>
<feature type="domain" description="HTH lysR-type" evidence="5">
    <location>
        <begin position="9"/>
        <end position="66"/>
    </location>
</feature>
<dbReference type="InterPro" id="IPR036388">
    <property type="entry name" value="WH-like_DNA-bd_sf"/>
</dbReference>
<dbReference type="PANTHER" id="PTHR30419">
    <property type="entry name" value="HTH-TYPE TRANSCRIPTIONAL REGULATOR YBHD"/>
    <property type="match status" value="1"/>
</dbReference>
<evidence type="ECO:0000256" key="3">
    <source>
        <dbReference type="ARBA" id="ARBA00023125"/>
    </source>
</evidence>
<gene>
    <name evidence="6" type="ORF">CAL28_22745</name>
</gene>
<sequence length="311" mass="33578">MVRTEEGRMDLRPVRYFLAVAEKGSISAAAAVLHVAQSAVSRQIRLLEEGMGGPLFDRSVAGVELTDSGLMFLERARFIMRELQSATQDVSDFNRGMRGSNRDVRGTVRMSAAPTVGQALYGRTALDFRKRFPQVRLELTESPTEDALHRLSAGTIDMAIVSDPGNQEHIRFTPLMKQEIAVFCQPGSKLAARSSVHARDLGKLPIIISLGLRNSLEALHGAVQPVIQMDGGEGAAQLARAGVGVVVMPSSVSRTSAIWQGLVAVPIRSFSVTRMLAVSRGRPVSLAAKAFRGAIEEQMALCIEEGLFLPA</sequence>
<evidence type="ECO:0000256" key="4">
    <source>
        <dbReference type="ARBA" id="ARBA00023163"/>
    </source>
</evidence>
<dbReference type="PROSITE" id="PS50931">
    <property type="entry name" value="HTH_LYSR"/>
    <property type="match status" value="1"/>
</dbReference>
<dbReference type="Pfam" id="PF00126">
    <property type="entry name" value="HTH_1"/>
    <property type="match status" value="1"/>
</dbReference>
<name>A0A261UJI6_9BORD</name>
<comment type="similarity">
    <text evidence="1">Belongs to the LysR transcriptional regulatory family.</text>
</comment>
<dbReference type="Pfam" id="PF03466">
    <property type="entry name" value="LysR_substrate"/>
    <property type="match status" value="1"/>
</dbReference>
<dbReference type="GO" id="GO:0003677">
    <property type="term" value="F:DNA binding"/>
    <property type="evidence" value="ECO:0007669"/>
    <property type="project" value="UniProtKB-KW"/>
</dbReference>
<dbReference type="PRINTS" id="PR00039">
    <property type="entry name" value="HTHLYSR"/>
</dbReference>
<dbReference type="Gene3D" id="1.10.10.10">
    <property type="entry name" value="Winged helix-like DNA-binding domain superfamily/Winged helix DNA-binding domain"/>
    <property type="match status" value="1"/>
</dbReference>
<dbReference type="InterPro" id="IPR000847">
    <property type="entry name" value="LysR_HTH_N"/>
</dbReference>
<dbReference type="SUPFAM" id="SSF46785">
    <property type="entry name" value="Winged helix' DNA-binding domain"/>
    <property type="match status" value="1"/>
</dbReference>
<evidence type="ECO:0000313" key="7">
    <source>
        <dbReference type="Proteomes" id="UP000215767"/>
    </source>
</evidence>
<evidence type="ECO:0000256" key="2">
    <source>
        <dbReference type="ARBA" id="ARBA00023015"/>
    </source>
</evidence>
<keyword evidence="2" id="KW-0805">Transcription regulation</keyword>